<dbReference type="InterPro" id="IPR050810">
    <property type="entry name" value="Bact_Secretion_Sys_Channel"/>
</dbReference>
<gene>
    <name evidence="7" type="ORF">B1A_18853</name>
</gene>
<dbReference type="PANTHER" id="PTHR30332">
    <property type="entry name" value="PROBABLE GENERAL SECRETION PATHWAY PROTEIN D"/>
    <property type="match status" value="1"/>
</dbReference>
<reference evidence="7" key="1">
    <citation type="submission" date="2013-08" db="EMBL/GenBank/DDBJ databases">
        <authorList>
            <person name="Mendez C."/>
            <person name="Richter M."/>
            <person name="Ferrer M."/>
            <person name="Sanchez J."/>
        </authorList>
    </citation>
    <scope>NUCLEOTIDE SEQUENCE</scope>
</reference>
<dbReference type="Gene3D" id="3.30.1370.120">
    <property type="match status" value="1"/>
</dbReference>
<evidence type="ECO:0000259" key="5">
    <source>
        <dbReference type="Pfam" id="PF00263"/>
    </source>
</evidence>
<feature type="domain" description="NolW-like" evidence="6">
    <location>
        <begin position="81"/>
        <end position="168"/>
    </location>
</feature>
<keyword evidence="2" id="KW-0732">Signal</keyword>
<evidence type="ECO:0000256" key="3">
    <source>
        <dbReference type="ARBA" id="ARBA00023136"/>
    </source>
</evidence>
<dbReference type="GO" id="GO:0009306">
    <property type="term" value="P:protein secretion"/>
    <property type="evidence" value="ECO:0007669"/>
    <property type="project" value="InterPro"/>
</dbReference>
<evidence type="ECO:0000256" key="4">
    <source>
        <dbReference type="SAM" id="MobiDB-lite"/>
    </source>
</evidence>
<feature type="domain" description="Type II/III secretion system secretin-like" evidence="5">
    <location>
        <begin position="239"/>
        <end position="388"/>
    </location>
</feature>
<dbReference type="InterPro" id="IPR001775">
    <property type="entry name" value="GspD/PilQ"/>
</dbReference>
<feature type="non-terminal residue" evidence="7">
    <location>
        <position position="388"/>
    </location>
</feature>
<dbReference type="GO" id="GO:0016020">
    <property type="term" value="C:membrane"/>
    <property type="evidence" value="ECO:0007669"/>
    <property type="project" value="UniProtKB-SubCell"/>
</dbReference>
<evidence type="ECO:0000256" key="2">
    <source>
        <dbReference type="ARBA" id="ARBA00022729"/>
    </source>
</evidence>
<comment type="caution">
    <text evidence="7">The sequence shown here is derived from an EMBL/GenBank/DDBJ whole genome shotgun (WGS) entry which is preliminary data.</text>
</comment>
<dbReference type="InterPro" id="IPR005644">
    <property type="entry name" value="NolW-like"/>
</dbReference>
<dbReference type="EMBL" id="AUZX01013908">
    <property type="protein sequence ID" value="EQD34107.1"/>
    <property type="molecule type" value="Genomic_DNA"/>
</dbReference>
<reference evidence="7" key="2">
    <citation type="journal article" date="2014" name="ISME J.">
        <title>Microbial stratification in low pH oxic and suboxic macroscopic growths along an acid mine drainage.</title>
        <authorList>
            <person name="Mendez-Garcia C."/>
            <person name="Mesa V."/>
            <person name="Sprenger R.R."/>
            <person name="Richter M."/>
            <person name="Diez M.S."/>
            <person name="Solano J."/>
            <person name="Bargiela R."/>
            <person name="Golyshina O.V."/>
            <person name="Manteca A."/>
            <person name="Ramos J.L."/>
            <person name="Gallego J.R."/>
            <person name="Llorente I."/>
            <person name="Martins Dos Santos V.A."/>
            <person name="Jensen O.N."/>
            <person name="Pelaez A.I."/>
            <person name="Sanchez J."/>
            <person name="Ferrer M."/>
        </authorList>
    </citation>
    <scope>NUCLEOTIDE SEQUENCE</scope>
</reference>
<evidence type="ECO:0000256" key="1">
    <source>
        <dbReference type="ARBA" id="ARBA00004370"/>
    </source>
</evidence>
<dbReference type="InterPro" id="IPR004846">
    <property type="entry name" value="T2SS/T3SS_dom"/>
</dbReference>
<comment type="subcellular location">
    <subcellularLocation>
        <location evidence="1">Membrane</location>
    </subcellularLocation>
</comment>
<keyword evidence="3" id="KW-0472">Membrane</keyword>
<proteinExistence type="predicted"/>
<evidence type="ECO:0000259" key="6">
    <source>
        <dbReference type="Pfam" id="PF03958"/>
    </source>
</evidence>
<feature type="compositionally biased region" description="Low complexity" evidence="4">
    <location>
        <begin position="105"/>
        <end position="120"/>
    </location>
</feature>
<dbReference type="GO" id="GO:0015627">
    <property type="term" value="C:type II protein secretion system complex"/>
    <property type="evidence" value="ECO:0007669"/>
    <property type="project" value="TreeGrafter"/>
</dbReference>
<dbReference type="InterPro" id="IPR038591">
    <property type="entry name" value="NolW-like_sf"/>
</dbReference>
<dbReference type="PANTHER" id="PTHR30332:SF25">
    <property type="entry name" value="SECRETIN XPSD"/>
    <property type="match status" value="1"/>
</dbReference>
<dbReference type="PRINTS" id="PR00811">
    <property type="entry name" value="BCTERIALGSPD"/>
</dbReference>
<organism evidence="7">
    <name type="scientific">mine drainage metagenome</name>
    <dbReference type="NCBI Taxonomy" id="410659"/>
    <lineage>
        <taxon>unclassified sequences</taxon>
        <taxon>metagenomes</taxon>
        <taxon>ecological metagenomes</taxon>
    </lineage>
</organism>
<feature type="region of interest" description="Disordered" evidence="4">
    <location>
        <begin position="101"/>
        <end position="123"/>
    </location>
</feature>
<evidence type="ECO:0000313" key="7">
    <source>
        <dbReference type="EMBL" id="EQD34107.1"/>
    </source>
</evidence>
<sequence length="388" mass="40076">MTPAFMSARDLAAHLTEILNAEGYAASNVIAPNTSVLVIPINAVNAVIVFAPSESIINHVVDWAHAIDKPAATSGTNDFFYYQVENTLAADIAGVLQGQTSSHGPAAAPMAPAPGARATPQAGTSGGLGGIGQIVVDASRNGLIFRGSADEWARLLPLIKEMDKPARQVMVEVTIAEVTLDKNDQFGVNWLAKDTHGNAHGIWTVGTLGAPTTGASTSGGGGLTYLLDVAGQNRAQLQALAASSRVSILSTPRILVTSGSDASIDVGTQVPIITSQTTANQTTSGTSNLLQSVEYRNTGVLLTVKPTVLSNNRVDLDISQEDSQAQPITSGSGVASPSIFQRKIKTTLTLRDGGSVVLGGLVSNQTTTGNSGVPFLKDIPVLGNLFKS</sequence>
<dbReference type="Pfam" id="PF03958">
    <property type="entry name" value="Secretin_N"/>
    <property type="match status" value="1"/>
</dbReference>
<dbReference type="Pfam" id="PF00263">
    <property type="entry name" value="Secretin"/>
    <property type="match status" value="1"/>
</dbReference>
<accession>T0YQS5</accession>
<protein>
    <submittedName>
        <fullName evidence="7">General (Type II) secretion pathway (GSP) D protein</fullName>
    </submittedName>
</protein>
<dbReference type="AlphaFoldDB" id="T0YQS5"/>
<name>T0YQS5_9ZZZZ</name>